<dbReference type="InterPro" id="IPR024567">
    <property type="entry name" value="RNase_HII/HIII_dom"/>
</dbReference>
<dbReference type="GO" id="GO:0003723">
    <property type="term" value="F:RNA binding"/>
    <property type="evidence" value="ECO:0007669"/>
    <property type="project" value="UniProtKB-UniRule"/>
</dbReference>
<evidence type="ECO:0000256" key="16">
    <source>
        <dbReference type="RuleBase" id="RU003515"/>
    </source>
</evidence>
<dbReference type="FunFam" id="3.30.420.10:FF:000006">
    <property type="entry name" value="Ribonuclease HII"/>
    <property type="match status" value="1"/>
</dbReference>
<dbReference type="SUPFAM" id="SSF53098">
    <property type="entry name" value="Ribonuclease H-like"/>
    <property type="match status" value="1"/>
</dbReference>
<keyword evidence="10 14" id="KW-0479">Metal-binding</keyword>
<comment type="catalytic activity">
    <reaction evidence="1 14 15 16">
        <text>Endonucleolytic cleavage to 5'-phosphomonoester.</text>
        <dbReference type="EC" id="3.1.26.4"/>
    </reaction>
</comment>
<dbReference type="PROSITE" id="PS51975">
    <property type="entry name" value="RNASE_H_2"/>
    <property type="match status" value="1"/>
</dbReference>
<protein>
    <recommendedName>
        <fullName evidence="7 14">Ribonuclease HII</fullName>
        <shortName evidence="14">RNase HII</shortName>
        <ecNumber evidence="6 14">3.1.26.4</ecNumber>
    </recommendedName>
</protein>
<evidence type="ECO:0000259" key="17">
    <source>
        <dbReference type="PROSITE" id="PS51975"/>
    </source>
</evidence>
<evidence type="ECO:0000313" key="19">
    <source>
        <dbReference type="Proteomes" id="UP000188458"/>
    </source>
</evidence>
<sequence length="258" mass="29745">MTVNIQEIKKRLQTIHDETDEWFQKLLHDERKGVQRLVQQWYKQKEEEKRKRERFLHMLRYEQALYDKGIRYIAGVDEVGRGPLAGPVVAAAVILPKDVYLPHVDDSKKLSEMKREQLFSIIQQTALAIGIGIVSAREIDELNIYEATKKAMMQAVHALAIAPEHLLIDAMHIPLSIPQTSIIKGDAHSVSIAASSIIAKVTRDRMMKQLGEKYPQYGFEKHMGYGTKEHLQAIERYGVIEEHRRSFAPIRERLKRGE</sequence>
<dbReference type="GO" id="GO:0004523">
    <property type="term" value="F:RNA-DNA hybrid ribonuclease activity"/>
    <property type="evidence" value="ECO:0007669"/>
    <property type="project" value="UniProtKB-UniRule"/>
</dbReference>
<dbReference type="GO" id="GO:0043137">
    <property type="term" value="P:DNA replication, removal of RNA primer"/>
    <property type="evidence" value="ECO:0007669"/>
    <property type="project" value="TreeGrafter"/>
</dbReference>
<evidence type="ECO:0000256" key="4">
    <source>
        <dbReference type="ARBA" id="ARBA00004496"/>
    </source>
</evidence>
<feature type="domain" description="RNase H type-2" evidence="17">
    <location>
        <begin position="71"/>
        <end position="258"/>
    </location>
</feature>
<evidence type="ECO:0000256" key="7">
    <source>
        <dbReference type="ARBA" id="ARBA00019179"/>
    </source>
</evidence>
<dbReference type="GO" id="GO:0032299">
    <property type="term" value="C:ribonuclease H2 complex"/>
    <property type="evidence" value="ECO:0007669"/>
    <property type="project" value="TreeGrafter"/>
</dbReference>
<comment type="caution">
    <text evidence="18">The sequence shown here is derived from an EMBL/GenBank/DDBJ whole genome shotgun (WGS) entry which is preliminary data.</text>
</comment>
<evidence type="ECO:0000256" key="10">
    <source>
        <dbReference type="ARBA" id="ARBA00022723"/>
    </source>
</evidence>
<dbReference type="EC" id="3.1.26.4" evidence="6 14"/>
<comment type="similarity">
    <text evidence="5 14 16">Belongs to the RNase HII family.</text>
</comment>
<evidence type="ECO:0000256" key="2">
    <source>
        <dbReference type="ARBA" id="ARBA00001946"/>
    </source>
</evidence>
<evidence type="ECO:0000256" key="9">
    <source>
        <dbReference type="ARBA" id="ARBA00022722"/>
    </source>
</evidence>
<dbReference type="GO" id="GO:0005737">
    <property type="term" value="C:cytoplasm"/>
    <property type="evidence" value="ECO:0007669"/>
    <property type="project" value="UniProtKB-SubCell"/>
</dbReference>
<evidence type="ECO:0000256" key="8">
    <source>
        <dbReference type="ARBA" id="ARBA00022490"/>
    </source>
</evidence>
<evidence type="ECO:0000256" key="11">
    <source>
        <dbReference type="ARBA" id="ARBA00022759"/>
    </source>
</evidence>
<feature type="binding site" evidence="14 15">
    <location>
        <position position="78"/>
    </location>
    <ligand>
        <name>a divalent metal cation</name>
        <dbReference type="ChEBI" id="CHEBI:60240"/>
    </ligand>
</feature>
<dbReference type="InterPro" id="IPR012337">
    <property type="entry name" value="RNaseH-like_sf"/>
</dbReference>
<dbReference type="HAMAP" id="MF_00052_B">
    <property type="entry name" value="RNase_HII_B"/>
    <property type="match status" value="1"/>
</dbReference>
<evidence type="ECO:0000256" key="1">
    <source>
        <dbReference type="ARBA" id="ARBA00000077"/>
    </source>
</evidence>
<evidence type="ECO:0000256" key="13">
    <source>
        <dbReference type="ARBA" id="ARBA00023211"/>
    </source>
</evidence>
<dbReference type="Gene3D" id="3.30.420.10">
    <property type="entry name" value="Ribonuclease H-like superfamily/Ribonuclease H"/>
    <property type="match status" value="1"/>
</dbReference>
<keyword evidence="9 14" id="KW-0540">Nuclease</keyword>
<dbReference type="Pfam" id="PF01351">
    <property type="entry name" value="RNase_HII"/>
    <property type="match status" value="1"/>
</dbReference>
<name>A0A1V3FNA3_9BACL</name>
<comment type="cofactor">
    <cofactor evidence="2">
        <name>Mg(2+)</name>
        <dbReference type="ChEBI" id="CHEBI:18420"/>
    </cofactor>
</comment>
<evidence type="ECO:0000256" key="5">
    <source>
        <dbReference type="ARBA" id="ARBA00007383"/>
    </source>
</evidence>
<evidence type="ECO:0000256" key="3">
    <source>
        <dbReference type="ARBA" id="ARBA00004065"/>
    </source>
</evidence>
<gene>
    <name evidence="14" type="primary">rnhB</name>
    <name evidence="18" type="ORF">BO219_08440</name>
</gene>
<dbReference type="PANTHER" id="PTHR10954">
    <property type="entry name" value="RIBONUCLEASE H2 SUBUNIT A"/>
    <property type="match status" value="1"/>
</dbReference>
<keyword evidence="12 14" id="KW-0378">Hydrolase</keyword>
<comment type="function">
    <text evidence="3 14 16">Endonuclease that specifically degrades the RNA of RNA-DNA hybrids.</text>
</comment>
<evidence type="ECO:0000256" key="6">
    <source>
        <dbReference type="ARBA" id="ARBA00012180"/>
    </source>
</evidence>
<comment type="cofactor">
    <cofactor evidence="14 15">
        <name>Mn(2+)</name>
        <dbReference type="ChEBI" id="CHEBI:29035"/>
    </cofactor>
    <cofactor evidence="14 15">
        <name>Mg(2+)</name>
        <dbReference type="ChEBI" id="CHEBI:18420"/>
    </cofactor>
    <text evidence="14 15">Manganese or magnesium. Binds 1 divalent metal ion per monomer in the absence of substrate. May bind a second metal ion after substrate binding.</text>
</comment>
<evidence type="ECO:0000256" key="15">
    <source>
        <dbReference type="PROSITE-ProRule" id="PRU01319"/>
    </source>
</evidence>
<keyword evidence="19" id="KW-1185">Reference proteome</keyword>
<comment type="subcellular location">
    <subcellularLocation>
        <location evidence="4 14">Cytoplasm</location>
    </subcellularLocation>
</comment>
<dbReference type="InterPro" id="IPR001352">
    <property type="entry name" value="RNase_HII/HIII"/>
</dbReference>
<dbReference type="InterPro" id="IPR036397">
    <property type="entry name" value="RNaseH_sf"/>
</dbReference>
<dbReference type="CDD" id="cd07182">
    <property type="entry name" value="RNase_HII_bacteria_HII_like"/>
    <property type="match status" value="1"/>
</dbReference>
<dbReference type="PANTHER" id="PTHR10954:SF18">
    <property type="entry name" value="RIBONUCLEASE HII"/>
    <property type="match status" value="1"/>
</dbReference>
<keyword evidence="8 14" id="KW-0963">Cytoplasm</keyword>
<feature type="binding site" evidence="14 15">
    <location>
        <position position="169"/>
    </location>
    <ligand>
        <name>a divalent metal cation</name>
        <dbReference type="ChEBI" id="CHEBI:60240"/>
    </ligand>
</feature>
<proteinExistence type="inferred from homology"/>
<keyword evidence="13 14" id="KW-0464">Manganese</keyword>
<dbReference type="InterPro" id="IPR022898">
    <property type="entry name" value="RNase_HII"/>
</dbReference>
<evidence type="ECO:0000256" key="14">
    <source>
        <dbReference type="HAMAP-Rule" id="MF_00052"/>
    </source>
</evidence>
<organism evidence="18 19">
    <name type="scientific">Anoxybacillus kestanbolensis</name>
    <dbReference type="NCBI Taxonomy" id="227476"/>
    <lineage>
        <taxon>Bacteria</taxon>
        <taxon>Bacillati</taxon>
        <taxon>Bacillota</taxon>
        <taxon>Bacilli</taxon>
        <taxon>Bacillales</taxon>
        <taxon>Anoxybacillaceae</taxon>
        <taxon>Anoxybacillus</taxon>
    </lineage>
</organism>
<accession>A0A1V3FNA3</accession>
<dbReference type="Proteomes" id="UP000188458">
    <property type="component" value="Unassembled WGS sequence"/>
</dbReference>
<dbReference type="AlphaFoldDB" id="A0A1V3FNA3"/>
<evidence type="ECO:0000313" key="18">
    <source>
        <dbReference type="EMBL" id="OOE03118.1"/>
    </source>
</evidence>
<dbReference type="NCBIfam" id="NF000595">
    <property type="entry name" value="PRK00015.1-3"/>
    <property type="match status" value="1"/>
</dbReference>
<dbReference type="GO" id="GO:0030145">
    <property type="term" value="F:manganese ion binding"/>
    <property type="evidence" value="ECO:0007669"/>
    <property type="project" value="UniProtKB-UniRule"/>
</dbReference>
<dbReference type="GO" id="GO:0006298">
    <property type="term" value="P:mismatch repair"/>
    <property type="evidence" value="ECO:0007669"/>
    <property type="project" value="TreeGrafter"/>
</dbReference>
<reference evidence="19" key="1">
    <citation type="submission" date="2016-11" db="EMBL/GenBank/DDBJ databases">
        <title>Draft genome sequence of Anoxybacillus sp. strain 103 isolated from the Qarvajar hot spring in Nagorno-Karabach.</title>
        <authorList>
            <person name="Hovhannisyan P."/>
            <person name="Panosyan H."/>
            <person name="Birkeland N.-K."/>
        </authorList>
    </citation>
    <scope>NUCLEOTIDE SEQUENCE [LARGE SCALE GENOMIC DNA]</scope>
    <source>
        <strain evidence="19">103</strain>
    </source>
</reference>
<keyword evidence="11 14" id="KW-0255">Endonuclease</keyword>
<dbReference type="EMBL" id="MQAD01000011">
    <property type="protein sequence ID" value="OOE03118.1"/>
    <property type="molecule type" value="Genomic_DNA"/>
</dbReference>
<dbReference type="NCBIfam" id="NF000594">
    <property type="entry name" value="PRK00015.1-1"/>
    <property type="match status" value="1"/>
</dbReference>
<feature type="binding site" evidence="14 15">
    <location>
        <position position="77"/>
    </location>
    <ligand>
        <name>a divalent metal cation</name>
        <dbReference type="ChEBI" id="CHEBI:60240"/>
    </ligand>
</feature>
<evidence type="ECO:0000256" key="12">
    <source>
        <dbReference type="ARBA" id="ARBA00022801"/>
    </source>
</evidence>